<dbReference type="RefSeq" id="WP_158186383.1">
    <property type="nucleotide sequence ID" value="NZ_CP046902.1"/>
</dbReference>
<dbReference type="GO" id="GO:0046872">
    <property type="term" value="F:metal ion binding"/>
    <property type="evidence" value="ECO:0007669"/>
    <property type="project" value="UniProtKB-KW"/>
</dbReference>
<dbReference type="Gene3D" id="1.20.950.20">
    <property type="entry name" value="Transmembrane di-heme cytochromes, Chain C"/>
    <property type="match status" value="2"/>
</dbReference>
<dbReference type="AlphaFoldDB" id="A0A6I6LR23"/>
<gene>
    <name evidence="15" type="ORF">GQA94_01405</name>
</gene>
<evidence type="ECO:0000256" key="10">
    <source>
        <dbReference type="ARBA" id="ARBA00023004"/>
    </source>
</evidence>
<organism evidence="15 16">
    <name type="scientific">Stutzerimonas stutzeri</name>
    <name type="common">Pseudomonas stutzeri</name>
    <dbReference type="NCBI Taxonomy" id="316"/>
    <lineage>
        <taxon>Bacteria</taxon>
        <taxon>Pseudomonadati</taxon>
        <taxon>Pseudomonadota</taxon>
        <taxon>Gammaproteobacteria</taxon>
        <taxon>Pseudomonadales</taxon>
        <taxon>Pseudomonadaceae</taxon>
        <taxon>Stutzerimonas</taxon>
    </lineage>
</organism>
<evidence type="ECO:0000256" key="5">
    <source>
        <dbReference type="ARBA" id="ARBA00022617"/>
    </source>
</evidence>
<dbReference type="PANTHER" id="PTHR30529">
    <property type="entry name" value="CYTOCHROME B561"/>
    <property type="match status" value="1"/>
</dbReference>
<keyword evidence="9 13" id="KW-1133">Transmembrane helix</keyword>
<dbReference type="Proteomes" id="UP000438983">
    <property type="component" value="Chromosome"/>
</dbReference>
<evidence type="ECO:0000256" key="8">
    <source>
        <dbReference type="ARBA" id="ARBA00022982"/>
    </source>
</evidence>
<dbReference type="InterPro" id="IPR011577">
    <property type="entry name" value="Cyt_b561_bac/Ni-Hgenase"/>
</dbReference>
<feature type="domain" description="Cytochrome b561 bacterial/Ni-hydrogenase" evidence="14">
    <location>
        <begin position="9"/>
        <end position="180"/>
    </location>
</feature>
<dbReference type="GO" id="GO:0022904">
    <property type="term" value="P:respiratory electron transport chain"/>
    <property type="evidence" value="ECO:0007669"/>
    <property type="project" value="InterPro"/>
</dbReference>
<evidence type="ECO:0000256" key="4">
    <source>
        <dbReference type="ARBA" id="ARBA00022475"/>
    </source>
</evidence>
<dbReference type="EMBL" id="CP046902">
    <property type="protein sequence ID" value="QGZ28781.1"/>
    <property type="molecule type" value="Genomic_DNA"/>
</dbReference>
<comment type="similarity">
    <text evidence="12">Belongs to the cytochrome b561 family.</text>
</comment>
<name>A0A6I6LR23_STUST</name>
<keyword evidence="11 13" id="KW-0472">Membrane</keyword>
<dbReference type="InterPro" id="IPR016174">
    <property type="entry name" value="Di-haem_cyt_TM"/>
</dbReference>
<dbReference type="Pfam" id="PF01292">
    <property type="entry name" value="Ni_hydr_CYTB"/>
    <property type="match status" value="1"/>
</dbReference>
<dbReference type="PANTHER" id="PTHR30529:SF1">
    <property type="entry name" value="CYTOCHROME B561 HOMOLOG 2"/>
    <property type="match status" value="1"/>
</dbReference>
<evidence type="ECO:0000313" key="16">
    <source>
        <dbReference type="Proteomes" id="UP000438983"/>
    </source>
</evidence>
<proteinExistence type="inferred from homology"/>
<evidence type="ECO:0000313" key="15">
    <source>
        <dbReference type="EMBL" id="QGZ28781.1"/>
    </source>
</evidence>
<feature type="transmembrane region" description="Helical" evidence="13">
    <location>
        <begin position="92"/>
        <end position="111"/>
    </location>
</feature>
<evidence type="ECO:0000256" key="7">
    <source>
        <dbReference type="ARBA" id="ARBA00022723"/>
    </source>
</evidence>
<dbReference type="InterPro" id="IPR052168">
    <property type="entry name" value="Cytochrome_b561_oxidase"/>
</dbReference>
<keyword evidence="4" id="KW-1003">Cell membrane</keyword>
<comment type="subcellular location">
    <subcellularLocation>
        <location evidence="2">Cell membrane</location>
        <topology evidence="2">Multi-pass membrane protein</topology>
    </subcellularLocation>
</comment>
<evidence type="ECO:0000256" key="9">
    <source>
        <dbReference type="ARBA" id="ARBA00022989"/>
    </source>
</evidence>
<keyword evidence="6 13" id="KW-0812">Transmembrane</keyword>
<feature type="transmembrane region" description="Helical" evidence="13">
    <location>
        <begin position="147"/>
        <end position="168"/>
    </location>
</feature>
<dbReference type="SUPFAM" id="SSF81342">
    <property type="entry name" value="Transmembrane di-heme cytochromes"/>
    <property type="match status" value="1"/>
</dbReference>
<keyword evidence="10" id="KW-0408">Iron</keyword>
<protein>
    <submittedName>
        <fullName evidence="15">Cytochrome b</fullName>
    </submittedName>
</protein>
<dbReference type="GO" id="GO:0005886">
    <property type="term" value="C:plasma membrane"/>
    <property type="evidence" value="ECO:0007669"/>
    <property type="project" value="UniProtKB-SubCell"/>
</dbReference>
<comment type="cofactor">
    <cofactor evidence="1">
        <name>heme b</name>
        <dbReference type="ChEBI" id="CHEBI:60344"/>
    </cofactor>
</comment>
<evidence type="ECO:0000256" key="12">
    <source>
        <dbReference type="ARBA" id="ARBA00037975"/>
    </source>
</evidence>
<evidence type="ECO:0000256" key="6">
    <source>
        <dbReference type="ARBA" id="ARBA00022692"/>
    </source>
</evidence>
<evidence type="ECO:0000256" key="13">
    <source>
        <dbReference type="SAM" id="Phobius"/>
    </source>
</evidence>
<evidence type="ECO:0000259" key="14">
    <source>
        <dbReference type="Pfam" id="PF01292"/>
    </source>
</evidence>
<keyword evidence="3" id="KW-0813">Transport</keyword>
<evidence type="ECO:0000256" key="1">
    <source>
        <dbReference type="ARBA" id="ARBA00001970"/>
    </source>
</evidence>
<keyword evidence="7" id="KW-0479">Metal-binding</keyword>
<keyword evidence="5" id="KW-0349">Heme</keyword>
<keyword evidence="8" id="KW-0249">Electron transport</keyword>
<dbReference type="GO" id="GO:0009055">
    <property type="term" value="F:electron transfer activity"/>
    <property type="evidence" value="ECO:0007669"/>
    <property type="project" value="InterPro"/>
</dbReference>
<dbReference type="OrthoDB" id="9793784at2"/>
<evidence type="ECO:0000256" key="3">
    <source>
        <dbReference type="ARBA" id="ARBA00022448"/>
    </source>
</evidence>
<accession>A0A6I6LR23</accession>
<feature type="transmembrane region" description="Helical" evidence="13">
    <location>
        <begin position="12"/>
        <end position="35"/>
    </location>
</feature>
<sequence>MQWRNTSGHYGLVSIVMHWVVAVVVIGLFALGYWMVGLTYYSSWYRTAPDIHKSVGLLLLALMVFRVIWRGLNHGPQPLAQHGRLTRLATRAGHGILYFGLFAVMISGYLISTADGRPISVFGWFEVPALITSIPNQEDIAGLVHEYLAWALVILSALHALAALKHHFIDRDATLKRMLGRADA</sequence>
<evidence type="ECO:0000256" key="2">
    <source>
        <dbReference type="ARBA" id="ARBA00004651"/>
    </source>
</evidence>
<dbReference type="GO" id="GO:0020037">
    <property type="term" value="F:heme binding"/>
    <property type="evidence" value="ECO:0007669"/>
    <property type="project" value="TreeGrafter"/>
</dbReference>
<reference evidence="15 16" key="1">
    <citation type="submission" date="2019-12" db="EMBL/GenBank/DDBJ databases">
        <title>Complete genome sequence of Pseudomonas stutzeri.</title>
        <authorList>
            <person name="Lim S.R."/>
            <person name="Kim J.H."/>
        </authorList>
    </citation>
    <scope>NUCLEOTIDE SEQUENCE [LARGE SCALE GENOMIC DNA]</scope>
    <source>
        <strain evidence="15 16">PM101005</strain>
    </source>
</reference>
<evidence type="ECO:0000256" key="11">
    <source>
        <dbReference type="ARBA" id="ARBA00023136"/>
    </source>
</evidence>